<dbReference type="eggNOG" id="KOG2418">
    <property type="taxonomic scope" value="Eukaryota"/>
</dbReference>
<feature type="compositionally biased region" description="Polar residues" evidence="1">
    <location>
        <begin position="96"/>
        <end position="107"/>
    </location>
</feature>
<feature type="region of interest" description="Disordered" evidence="1">
    <location>
        <begin position="90"/>
        <end position="120"/>
    </location>
</feature>
<reference evidence="2" key="3">
    <citation type="submission" date="2025-09" db="UniProtKB">
        <authorList>
            <consortium name="Ensembl"/>
        </authorList>
    </citation>
    <scope>IDENTIFICATION</scope>
</reference>
<feature type="region of interest" description="Disordered" evidence="1">
    <location>
        <begin position="1"/>
        <end position="59"/>
    </location>
</feature>
<keyword evidence="3" id="KW-1185">Reference proteome</keyword>
<evidence type="ECO:0000313" key="2">
    <source>
        <dbReference type="Ensembl" id="ENSPFOP00000029520.1"/>
    </source>
</evidence>
<evidence type="ECO:0000313" key="3">
    <source>
        <dbReference type="Proteomes" id="UP000028760"/>
    </source>
</evidence>
<proteinExistence type="predicted"/>
<dbReference type="OMA" id="PACYCIV"/>
<dbReference type="EMBL" id="AYCK01006825">
    <property type="status" value="NOT_ANNOTATED_CDS"/>
    <property type="molecule type" value="Genomic_DNA"/>
</dbReference>
<dbReference type="AlphaFoldDB" id="A0A096MDM9"/>
<dbReference type="EMBL" id="AYCK01006826">
    <property type="status" value="NOT_ANNOTATED_CDS"/>
    <property type="molecule type" value="Genomic_DNA"/>
</dbReference>
<dbReference type="GeneTree" id="ENSGT00770000121792"/>
<reference evidence="3" key="1">
    <citation type="submission" date="2013-10" db="EMBL/GenBank/DDBJ databases">
        <authorList>
            <person name="Schartl M."/>
            <person name="Warren W."/>
        </authorList>
    </citation>
    <scope>NUCLEOTIDE SEQUENCE [LARGE SCALE GENOMIC DNA]</scope>
    <source>
        <strain evidence="3">female</strain>
    </source>
</reference>
<dbReference type="Proteomes" id="UP000028760">
    <property type="component" value="Unassembled WGS sequence"/>
</dbReference>
<protein>
    <submittedName>
        <fullName evidence="2">Microtubule-associated protein 2</fullName>
    </submittedName>
</protein>
<feature type="compositionally biased region" description="Polar residues" evidence="1">
    <location>
        <begin position="27"/>
        <end position="37"/>
    </location>
</feature>
<name>A0A096MDM9_POEFO</name>
<evidence type="ECO:0000256" key="1">
    <source>
        <dbReference type="SAM" id="MobiDB-lite"/>
    </source>
</evidence>
<reference evidence="2" key="2">
    <citation type="submission" date="2025-08" db="UniProtKB">
        <authorList>
            <consortium name="Ensembl"/>
        </authorList>
    </citation>
    <scope>IDENTIFICATION</scope>
</reference>
<organism evidence="2 3">
    <name type="scientific">Poecilia formosa</name>
    <name type="common">Amazon molly</name>
    <name type="synonym">Limia formosa</name>
    <dbReference type="NCBI Taxonomy" id="48698"/>
    <lineage>
        <taxon>Eukaryota</taxon>
        <taxon>Metazoa</taxon>
        <taxon>Chordata</taxon>
        <taxon>Craniata</taxon>
        <taxon>Vertebrata</taxon>
        <taxon>Euteleostomi</taxon>
        <taxon>Actinopterygii</taxon>
        <taxon>Neopterygii</taxon>
        <taxon>Teleostei</taxon>
        <taxon>Neoteleostei</taxon>
        <taxon>Acanthomorphata</taxon>
        <taxon>Ovalentaria</taxon>
        <taxon>Atherinomorphae</taxon>
        <taxon>Cyprinodontiformes</taxon>
        <taxon>Poeciliidae</taxon>
        <taxon>Poeciliinae</taxon>
        <taxon>Poecilia</taxon>
    </lineage>
</organism>
<sequence>MADSRQPEDSAAQWDPSGGQEPGGTHGANSYSSSAYRTCQPGGAHMTTAPYTARENGFNGELAGAPAITAEQVSARIVQEVTAEAVAVLKGEQETQRLPSVEDTTNLPPSPPPSPAAEHFGPLEQEEETMEALTAECAEAAMSEAALDEQQWSGEEPELDSPKAELLDQTEALDEAQVVDLGQSEAASAATESSVERALPGCVQAFPVTGLQMILVHSMLKQYFFL</sequence>
<dbReference type="STRING" id="48698.ENSPFOP00000029520"/>
<accession>A0A096MDM9</accession>
<dbReference type="Ensembl" id="ENSPFOT00000032034.1">
    <property type="protein sequence ID" value="ENSPFOP00000029520.1"/>
    <property type="gene ID" value="ENSPFOG00000024693.1"/>
</dbReference>